<proteinExistence type="inferred from homology"/>
<feature type="transmembrane region" description="Helical" evidence="13">
    <location>
        <begin position="330"/>
        <end position="350"/>
    </location>
</feature>
<dbReference type="PROSITE" id="PS50283">
    <property type="entry name" value="NA_SOLUT_SYMP_3"/>
    <property type="match status" value="1"/>
</dbReference>
<keyword evidence="4" id="KW-1003">Cell membrane</keyword>
<keyword evidence="11" id="KW-0739">Sodium transport</keyword>
<feature type="transmembrane region" description="Helical" evidence="13">
    <location>
        <begin position="407"/>
        <end position="429"/>
    </location>
</feature>
<protein>
    <recommendedName>
        <fullName evidence="16">Sodium:solute symporter</fullName>
    </recommendedName>
</protein>
<feature type="transmembrane region" description="Helical" evidence="13">
    <location>
        <begin position="238"/>
        <end position="263"/>
    </location>
</feature>
<evidence type="ECO:0000256" key="1">
    <source>
        <dbReference type="ARBA" id="ARBA00004651"/>
    </source>
</evidence>
<evidence type="ECO:0000256" key="7">
    <source>
        <dbReference type="ARBA" id="ARBA00022989"/>
    </source>
</evidence>
<evidence type="ECO:0000256" key="3">
    <source>
        <dbReference type="ARBA" id="ARBA00022448"/>
    </source>
</evidence>
<evidence type="ECO:0000313" key="14">
    <source>
        <dbReference type="EMBL" id="ART75504.1"/>
    </source>
</evidence>
<dbReference type="GeneID" id="96737873"/>
<keyword evidence="5 13" id="KW-0812">Transmembrane</keyword>
<evidence type="ECO:0000256" key="8">
    <source>
        <dbReference type="ARBA" id="ARBA00023053"/>
    </source>
</evidence>
<accession>A0ABM6KGA4</accession>
<evidence type="ECO:0000256" key="12">
    <source>
        <dbReference type="ARBA" id="ARBA00033708"/>
    </source>
</evidence>
<evidence type="ECO:0000256" key="4">
    <source>
        <dbReference type="ARBA" id="ARBA00022475"/>
    </source>
</evidence>
<comment type="catalytic activity">
    <reaction evidence="12">
        <text>L-proline(in) + Na(+)(in) = L-proline(out) + Na(+)(out)</text>
        <dbReference type="Rhea" id="RHEA:28967"/>
        <dbReference type="ChEBI" id="CHEBI:29101"/>
        <dbReference type="ChEBI" id="CHEBI:60039"/>
    </reaction>
</comment>
<evidence type="ECO:0000256" key="10">
    <source>
        <dbReference type="ARBA" id="ARBA00023136"/>
    </source>
</evidence>
<keyword evidence="9" id="KW-0406">Ion transport</keyword>
<dbReference type="RefSeq" id="WP_088017412.1">
    <property type="nucleotide sequence ID" value="NZ_CP020880.1"/>
</dbReference>
<evidence type="ECO:0000256" key="6">
    <source>
        <dbReference type="ARBA" id="ARBA00022847"/>
    </source>
</evidence>
<dbReference type="InterPro" id="IPR038377">
    <property type="entry name" value="Na/Glc_symporter_sf"/>
</dbReference>
<evidence type="ECO:0000313" key="15">
    <source>
        <dbReference type="Proteomes" id="UP000195573"/>
    </source>
</evidence>
<dbReference type="EMBL" id="CP020880">
    <property type="protein sequence ID" value="ART75504.1"/>
    <property type="molecule type" value="Genomic_DNA"/>
</dbReference>
<feature type="transmembrane region" description="Helical" evidence="13">
    <location>
        <begin position="356"/>
        <end position="376"/>
    </location>
</feature>
<evidence type="ECO:0008006" key="16">
    <source>
        <dbReference type="Google" id="ProtNLM"/>
    </source>
</evidence>
<feature type="transmembrane region" description="Helical" evidence="13">
    <location>
        <begin position="50"/>
        <end position="71"/>
    </location>
</feature>
<evidence type="ECO:0000256" key="13">
    <source>
        <dbReference type="SAM" id="Phobius"/>
    </source>
</evidence>
<gene>
    <name evidence="14" type="ORF">B4U37_05450</name>
</gene>
<sequence length="441" mass="49997">MIKKNYSVYILGTIQLGIGFGIVTLLSRWVTGNTILSSPEALIKYGILGGLGYSLMGAFAFILFGFIATYIRKRYPKHQTIGDLLKEKTNPFGYWYTILLLLITGMDSMFVQATGAAILFSLIFPVPIYISLFFFFSFCFIIAGLGGVQRIHQFAGISITFIFAAIILIPVYFYIQNGVYPVYEGVQLYHPYLLFWKNIDTFFFVITGIFIGFGQVLIDRATWQRVYMLKQSRIRTIFTLTGLIWATIPLSLSSLLLVVVYSGSFQDVKILLFQLVYNINSSFLIAIFLLFCFSAISSTLNAELHATTVFTVKNAISELIPLSDQHKWHLSFWITGMQCLFLYLVVIIISPTFIELLFFFGSIYAALISPILWMIFSRDRLSSFVPSTSAIAIFLSILSSSSTGHLGAIWVSFITSTFLCACFMLFRFLSIFRVEKRKRLL</sequence>
<feature type="transmembrane region" description="Helical" evidence="13">
    <location>
        <begin position="92"/>
        <end position="111"/>
    </location>
</feature>
<evidence type="ECO:0000256" key="2">
    <source>
        <dbReference type="ARBA" id="ARBA00006434"/>
    </source>
</evidence>
<feature type="transmembrane region" description="Helical" evidence="13">
    <location>
        <begin position="195"/>
        <end position="218"/>
    </location>
</feature>
<keyword evidence="7 13" id="KW-1133">Transmembrane helix</keyword>
<evidence type="ECO:0000256" key="11">
    <source>
        <dbReference type="ARBA" id="ARBA00023201"/>
    </source>
</evidence>
<feature type="transmembrane region" description="Helical" evidence="13">
    <location>
        <begin position="117"/>
        <end position="142"/>
    </location>
</feature>
<feature type="transmembrane region" description="Helical" evidence="13">
    <location>
        <begin position="275"/>
        <end position="296"/>
    </location>
</feature>
<dbReference type="InterPro" id="IPR001734">
    <property type="entry name" value="Na/solute_symporter"/>
</dbReference>
<dbReference type="PANTHER" id="PTHR48086">
    <property type="entry name" value="SODIUM/PROLINE SYMPORTER-RELATED"/>
    <property type="match status" value="1"/>
</dbReference>
<keyword evidence="15" id="KW-1185">Reference proteome</keyword>
<evidence type="ECO:0000256" key="9">
    <source>
        <dbReference type="ARBA" id="ARBA00023065"/>
    </source>
</evidence>
<keyword evidence="8" id="KW-0915">Sodium</keyword>
<evidence type="ECO:0000256" key="5">
    <source>
        <dbReference type="ARBA" id="ARBA00022692"/>
    </source>
</evidence>
<comment type="similarity">
    <text evidence="2">Belongs to the sodium:solute symporter (SSF) (TC 2.A.21) family.</text>
</comment>
<dbReference type="Proteomes" id="UP000195573">
    <property type="component" value="Chromosome"/>
</dbReference>
<feature type="transmembrane region" description="Helical" evidence="13">
    <location>
        <begin position="7"/>
        <end position="30"/>
    </location>
</feature>
<feature type="transmembrane region" description="Helical" evidence="13">
    <location>
        <begin position="154"/>
        <end position="175"/>
    </location>
</feature>
<name>A0ABM6KGA4_9BACI</name>
<keyword evidence="10 13" id="KW-0472">Membrane</keyword>
<dbReference type="Gene3D" id="1.20.1730.10">
    <property type="entry name" value="Sodium/glucose cotransporter"/>
    <property type="match status" value="1"/>
</dbReference>
<keyword evidence="6" id="KW-0769">Symport</keyword>
<dbReference type="PANTHER" id="PTHR48086:SF3">
    <property type="entry name" value="SODIUM_PROLINE SYMPORTER"/>
    <property type="match status" value="1"/>
</dbReference>
<reference evidence="14 15" key="1">
    <citation type="submission" date="2017-04" db="EMBL/GenBank/DDBJ databases">
        <title>Complete Genome Sequence of the Bacillus horikoshii 20a strain from Cuatro Cienegas, Coahuila, Mexico.</title>
        <authorList>
            <person name="Zarza E."/>
            <person name="Alcaraz L.D."/>
            <person name="Aguilar-Salinas B."/>
            <person name="Islas A."/>
            <person name="Olmedo-Alvarez G."/>
        </authorList>
    </citation>
    <scope>NUCLEOTIDE SEQUENCE [LARGE SCALE GENOMIC DNA]</scope>
    <source>
        <strain evidence="14 15">20a</strain>
    </source>
</reference>
<dbReference type="InterPro" id="IPR050277">
    <property type="entry name" value="Sodium:Solute_Symporter"/>
</dbReference>
<keyword evidence="3" id="KW-0813">Transport</keyword>
<feature type="transmembrane region" description="Helical" evidence="13">
    <location>
        <begin position="383"/>
        <end position="401"/>
    </location>
</feature>
<comment type="subcellular location">
    <subcellularLocation>
        <location evidence="1">Cell membrane</location>
        <topology evidence="1">Multi-pass membrane protein</topology>
    </subcellularLocation>
</comment>
<organism evidence="14 15">
    <name type="scientific">Sutcliffiella horikoshii</name>
    <dbReference type="NCBI Taxonomy" id="79883"/>
    <lineage>
        <taxon>Bacteria</taxon>
        <taxon>Bacillati</taxon>
        <taxon>Bacillota</taxon>
        <taxon>Bacilli</taxon>
        <taxon>Bacillales</taxon>
        <taxon>Bacillaceae</taxon>
        <taxon>Sutcliffiella</taxon>
    </lineage>
</organism>